<feature type="signal peptide" evidence="2">
    <location>
        <begin position="1"/>
        <end position="26"/>
    </location>
</feature>
<feature type="compositionally biased region" description="Basic and acidic residues" evidence="1">
    <location>
        <begin position="69"/>
        <end position="82"/>
    </location>
</feature>
<sequence>MSRPAGGDGLLLLLLLLAAFWSLVELEVRHRSGLSRADERKDAHGCRELAELPLRRPLEQDTIGPSVKLHGEDPLLTSDRKATAASESTAPVRGWPCRFVTVELPKFDQIDEDERPES</sequence>
<evidence type="ECO:0000256" key="1">
    <source>
        <dbReference type="SAM" id="MobiDB-lite"/>
    </source>
</evidence>
<feature type="region of interest" description="Disordered" evidence="1">
    <location>
        <begin position="61"/>
        <end position="88"/>
    </location>
</feature>
<evidence type="ECO:0000256" key="2">
    <source>
        <dbReference type="SAM" id="SignalP"/>
    </source>
</evidence>
<dbReference type="Proteomes" id="UP000050761">
    <property type="component" value="Unassembled WGS sequence"/>
</dbReference>
<keyword evidence="2" id="KW-0732">Signal</keyword>
<evidence type="ECO:0000313" key="4">
    <source>
        <dbReference type="Proteomes" id="UP000050761"/>
    </source>
</evidence>
<reference evidence="5" key="2">
    <citation type="submission" date="2019-09" db="UniProtKB">
        <authorList>
            <consortium name="WormBaseParasite"/>
        </authorList>
    </citation>
    <scope>IDENTIFICATION</scope>
</reference>
<feature type="chain" id="PRO_5044552114" evidence="2">
    <location>
        <begin position="27"/>
        <end position="118"/>
    </location>
</feature>
<evidence type="ECO:0000313" key="5">
    <source>
        <dbReference type="WBParaSite" id="HPBE_0002215401-mRNA-1"/>
    </source>
</evidence>
<proteinExistence type="predicted"/>
<name>A0A183GHT9_HELPZ</name>
<accession>A0A3P8DFE4</accession>
<gene>
    <name evidence="3" type="ORF">HPBE_LOCUS22153</name>
</gene>
<accession>A0A183GHT9</accession>
<reference evidence="3 4" key="1">
    <citation type="submission" date="2018-11" db="EMBL/GenBank/DDBJ databases">
        <authorList>
            <consortium name="Pathogen Informatics"/>
        </authorList>
    </citation>
    <scope>NUCLEOTIDE SEQUENCE [LARGE SCALE GENOMIC DNA]</scope>
</reference>
<dbReference type="EMBL" id="UZAH01033706">
    <property type="protein sequence ID" value="VDP30764.1"/>
    <property type="molecule type" value="Genomic_DNA"/>
</dbReference>
<evidence type="ECO:0000313" key="3">
    <source>
        <dbReference type="EMBL" id="VDP30764.1"/>
    </source>
</evidence>
<dbReference type="AlphaFoldDB" id="A0A183GHT9"/>
<dbReference type="WBParaSite" id="HPBE_0002215401-mRNA-1">
    <property type="protein sequence ID" value="HPBE_0002215401-mRNA-1"/>
    <property type="gene ID" value="HPBE_0002215401"/>
</dbReference>
<keyword evidence="4" id="KW-1185">Reference proteome</keyword>
<protein>
    <submittedName>
        <fullName evidence="3 5">Uncharacterized protein</fullName>
    </submittedName>
</protein>
<organism evidence="4 5">
    <name type="scientific">Heligmosomoides polygyrus</name>
    <name type="common">Parasitic roundworm</name>
    <dbReference type="NCBI Taxonomy" id="6339"/>
    <lineage>
        <taxon>Eukaryota</taxon>
        <taxon>Metazoa</taxon>
        <taxon>Ecdysozoa</taxon>
        <taxon>Nematoda</taxon>
        <taxon>Chromadorea</taxon>
        <taxon>Rhabditida</taxon>
        <taxon>Rhabditina</taxon>
        <taxon>Rhabditomorpha</taxon>
        <taxon>Strongyloidea</taxon>
        <taxon>Heligmosomidae</taxon>
        <taxon>Heligmosomoides</taxon>
    </lineage>
</organism>